<protein>
    <submittedName>
        <fullName evidence="1">Uncharacterized protein</fullName>
    </submittedName>
</protein>
<feature type="non-terminal residue" evidence="1">
    <location>
        <position position="66"/>
    </location>
</feature>
<evidence type="ECO:0000313" key="2">
    <source>
        <dbReference type="Proteomes" id="UP001219934"/>
    </source>
</evidence>
<evidence type="ECO:0000313" key="1">
    <source>
        <dbReference type="EMBL" id="KAJ4926135.1"/>
    </source>
</evidence>
<keyword evidence="2" id="KW-1185">Reference proteome</keyword>
<organism evidence="1 2">
    <name type="scientific">Pogonophryne albipinna</name>
    <dbReference type="NCBI Taxonomy" id="1090488"/>
    <lineage>
        <taxon>Eukaryota</taxon>
        <taxon>Metazoa</taxon>
        <taxon>Chordata</taxon>
        <taxon>Craniata</taxon>
        <taxon>Vertebrata</taxon>
        <taxon>Euteleostomi</taxon>
        <taxon>Actinopterygii</taxon>
        <taxon>Neopterygii</taxon>
        <taxon>Teleostei</taxon>
        <taxon>Neoteleostei</taxon>
        <taxon>Acanthomorphata</taxon>
        <taxon>Eupercaria</taxon>
        <taxon>Perciformes</taxon>
        <taxon>Notothenioidei</taxon>
        <taxon>Pogonophryne</taxon>
    </lineage>
</organism>
<proteinExistence type="predicted"/>
<dbReference type="EMBL" id="JAPTMU010000020">
    <property type="protein sequence ID" value="KAJ4926135.1"/>
    <property type="molecule type" value="Genomic_DNA"/>
</dbReference>
<name>A0AAD6AIP9_9TELE</name>
<gene>
    <name evidence="1" type="ORF">JOQ06_008318</name>
</gene>
<dbReference type="AlphaFoldDB" id="A0AAD6AIP9"/>
<sequence>LGIGNWQQLWAVPFIVCQPPDPAMPPWGLSVQTSVASIIICTMQSVSLKHITHARPQRGPSLPQRA</sequence>
<feature type="non-terminal residue" evidence="1">
    <location>
        <position position="1"/>
    </location>
</feature>
<reference evidence="1" key="1">
    <citation type="submission" date="2022-11" db="EMBL/GenBank/DDBJ databases">
        <title>Chromosome-level genome of Pogonophryne albipinna.</title>
        <authorList>
            <person name="Jo E."/>
        </authorList>
    </citation>
    <scope>NUCLEOTIDE SEQUENCE</scope>
    <source>
        <strain evidence="1">SGF0006</strain>
        <tissue evidence="1">Muscle</tissue>
    </source>
</reference>
<comment type="caution">
    <text evidence="1">The sequence shown here is derived from an EMBL/GenBank/DDBJ whole genome shotgun (WGS) entry which is preliminary data.</text>
</comment>
<dbReference type="Proteomes" id="UP001219934">
    <property type="component" value="Unassembled WGS sequence"/>
</dbReference>
<accession>A0AAD6AIP9</accession>